<dbReference type="EMBL" id="FOLY01000005">
    <property type="protein sequence ID" value="SFC74305.1"/>
    <property type="molecule type" value="Genomic_DNA"/>
</dbReference>
<reference evidence="8" key="1">
    <citation type="submission" date="2016-10" db="EMBL/GenBank/DDBJ databases">
        <authorList>
            <person name="Varghese N."/>
            <person name="Submissions S."/>
        </authorList>
    </citation>
    <scope>NUCLEOTIDE SEQUENCE [LARGE SCALE GENOMIC DNA]</scope>
    <source>
        <strain evidence="8">DSM 23439</strain>
    </source>
</reference>
<dbReference type="GO" id="GO:0030288">
    <property type="term" value="C:outer membrane-bounded periplasmic space"/>
    <property type="evidence" value="ECO:0007669"/>
    <property type="project" value="TreeGrafter"/>
</dbReference>
<dbReference type="RefSeq" id="WP_217639695.1">
    <property type="nucleotide sequence ID" value="NZ_FOLY01000005.1"/>
</dbReference>
<evidence type="ECO:0000259" key="6">
    <source>
        <dbReference type="PROSITE" id="PS50983"/>
    </source>
</evidence>
<dbReference type="PANTHER" id="PTHR30532:SF21">
    <property type="entry name" value="SIDEROPHORE-BINDING LIPOPROTEIN YFIY-RELATED"/>
    <property type="match status" value="1"/>
</dbReference>
<dbReference type="CDD" id="cd01146">
    <property type="entry name" value="FhuD"/>
    <property type="match status" value="1"/>
</dbReference>
<dbReference type="PROSITE" id="PS50983">
    <property type="entry name" value="FE_B12_PBP"/>
    <property type="match status" value="1"/>
</dbReference>
<comment type="similarity">
    <text evidence="2">Belongs to the bacterial solute-binding protein 8 family.</text>
</comment>
<dbReference type="SUPFAM" id="SSF53807">
    <property type="entry name" value="Helical backbone' metal receptor"/>
    <property type="match status" value="1"/>
</dbReference>
<dbReference type="Gene3D" id="3.40.50.1980">
    <property type="entry name" value="Nitrogenase molybdenum iron protein domain"/>
    <property type="match status" value="2"/>
</dbReference>
<dbReference type="STRING" id="402385.SAMN05421848_2575"/>
<name>A0A1I1LMU3_9GAMM</name>
<feature type="domain" description="Fe/B12 periplasmic-binding" evidence="6">
    <location>
        <begin position="45"/>
        <end position="310"/>
    </location>
</feature>
<dbReference type="Pfam" id="PF01497">
    <property type="entry name" value="Peripla_BP_2"/>
    <property type="match status" value="1"/>
</dbReference>
<evidence type="ECO:0000313" key="8">
    <source>
        <dbReference type="Proteomes" id="UP000199046"/>
    </source>
</evidence>
<evidence type="ECO:0000256" key="5">
    <source>
        <dbReference type="ARBA" id="ARBA00022729"/>
    </source>
</evidence>
<evidence type="ECO:0000256" key="4">
    <source>
        <dbReference type="ARBA" id="ARBA00022496"/>
    </source>
</evidence>
<dbReference type="GO" id="GO:1901678">
    <property type="term" value="P:iron coordination entity transport"/>
    <property type="evidence" value="ECO:0007669"/>
    <property type="project" value="UniProtKB-ARBA"/>
</dbReference>
<evidence type="ECO:0000313" key="7">
    <source>
        <dbReference type="EMBL" id="SFC74305.1"/>
    </source>
</evidence>
<dbReference type="InterPro" id="IPR051313">
    <property type="entry name" value="Bact_iron-sidero_bind"/>
</dbReference>
<evidence type="ECO:0000256" key="2">
    <source>
        <dbReference type="ARBA" id="ARBA00008814"/>
    </source>
</evidence>
<evidence type="ECO:0000256" key="1">
    <source>
        <dbReference type="ARBA" id="ARBA00004196"/>
    </source>
</evidence>
<proteinExistence type="inferred from homology"/>
<keyword evidence="5" id="KW-0732">Signal</keyword>
<keyword evidence="4" id="KW-0406">Ion transport</keyword>
<protein>
    <submittedName>
        <fullName evidence="7">Iron complex transport system substrate-binding protein</fullName>
    </submittedName>
</protein>
<organism evidence="7 8">
    <name type="scientific">Kushneria avicenniae</name>
    <dbReference type="NCBI Taxonomy" id="402385"/>
    <lineage>
        <taxon>Bacteria</taxon>
        <taxon>Pseudomonadati</taxon>
        <taxon>Pseudomonadota</taxon>
        <taxon>Gammaproteobacteria</taxon>
        <taxon>Oceanospirillales</taxon>
        <taxon>Halomonadaceae</taxon>
        <taxon>Kushneria</taxon>
    </lineage>
</organism>
<dbReference type="InterPro" id="IPR002491">
    <property type="entry name" value="ABC_transptr_periplasmic_BD"/>
</dbReference>
<keyword evidence="3" id="KW-0813">Transport</keyword>
<accession>A0A1I1LMU3</accession>
<keyword evidence="8" id="KW-1185">Reference proteome</keyword>
<gene>
    <name evidence="7" type="ORF">SAMN05421848_2575</name>
</gene>
<dbReference type="Proteomes" id="UP000199046">
    <property type="component" value="Unassembled WGS sequence"/>
</dbReference>
<dbReference type="PANTHER" id="PTHR30532">
    <property type="entry name" value="IRON III DICITRATE-BINDING PERIPLASMIC PROTEIN"/>
    <property type="match status" value="1"/>
</dbReference>
<evidence type="ECO:0000256" key="3">
    <source>
        <dbReference type="ARBA" id="ARBA00022448"/>
    </source>
</evidence>
<keyword evidence="4" id="KW-0410">Iron transport</keyword>
<comment type="subcellular location">
    <subcellularLocation>
        <location evidence="1">Cell envelope</location>
    </subcellularLocation>
</comment>
<keyword evidence="4" id="KW-0408">Iron</keyword>
<dbReference type="AlphaFoldDB" id="A0A1I1LMU3"/>
<sequence length="312" mass="34097">MPDPVDTAFSMVGCAPRLSRRHLLGAMLALGIMPVPALAGSRPVRVVTLFQGATDSAVALGITPVGVVRSWQDPPIYPYLRPALAGVTMVGLETQPSLEDIALLSPTLIVASRFRHERIAPLLEGLAPVVMLADIYRFQTTLEAMGHALGRERRAAILMMQYRARVVALRARLAAHFGARWPVTVSLIDIRADQVRSYLPESFAGRVLSDLGFRWNATARESSGVMIKLGGVESLPALEAEMFFVMRHSGSPAVADYARRLMSHPLWQRMQAPRTGQVVEVDAVAWILSGGMLGVLNQLDEIEAWLEREAVS</sequence>